<dbReference type="EMBL" id="ADGQ01000061">
    <property type="protein sequence ID" value="EFM64321.1"/>
    <property type="molecule type" value="Genomic_DNA"/>
</dbReference>
<dbReference type="Gene3D" id="3.90.960.10">
    <property type="entry name" value="YbaK/aminoacyl-tRNA synthetase-associated domain"/>
    <property type="match status" value="1"/>
</dbReference>
<dbReference type="SUPFAM" id="SSF55826">
    <property type="entry name" value="YbaK/ProRS associated domain"/>
    <property type="match status" value="1"/>
</dbReference>
<dbReference type="AlphaFoldDB" id="E0E433"/>
<comment type="caution">
    <text evidence="6">The sequence shown here is derived from an EMBL/GenBank/DDBJ whole genome shotgun (WGS) entry which is preliminary data.</text>
</comment>
<evidence type="ECO:0000313" key="6">
    <source>
        <dbReference type="EMBL" id="EFM64321.1"/>
    </source>
</evidence>
<proteinExistence type="inferred from homology"/>
<dbReference type="InterPro" id="IPR036754">
    <property type="entry name" value="YbaK/aa-tRNA-synt-asso_dom_sf"/>
</dbReference>
<dbReference type="NCBIfam" id="TIGR00011">
    <property type="entry name" value="YbaK_EbsC"/>
    <property type="match status" value="1"/>
</dbReference>
<evidence type="ECO:0000313" key="7">
    <source>
        <dbReference type="Proteomes" id="UP000003244"/>
    </source>
</evidence>
<dbReference type="GeneID" id="84801032"/>
<evidence type="ECO:0000256" key="4">
    <source>
        <dbReference type="PIRNR" id="PIRNR006181"/>
    </source>
</evidence>
<dbReference type="Pfam" id="PF04073">
    <property type="entry name" value="tRNA_edit"/>
    <property type="match status" value="1"/>
</dbReference>
<dbReference type="RefSeq" id="WP_007790208.1">
    <property type="nucleotide sequence ID" value="NZ_ADGQ01000061.1"/>
</dbReference>
<evidence type="ECO:0000259" key="5">
    <source>
        <dbReference type="Pfam" id="PF04073"/>
    </source>
</evidence>
<evidence type="ECO:0000256" key="3">
    <source>
        <dbReference type="ARBA" id="ARBA00023239"/>
    </source>
</evidence>
<dbReference type="eggNOG" id="COG2606">
    <property type="taxonomic scope" value="Bacteria"/>
</dbReference>
<dbReference type="GO" id="GO:0006412">
    <property type="term" value="P:translation"/>
    <property type="evidence" value="ECO:0007669"/>
    <property type="project" value="UniProtKB-KW"/>
</dbReference>
<comment type="similarity">
    <text evidence="1 4">Belongs to the prolyl-tRNA editing family. YbaK/EbsC subfamily.</text>
</comment>
<evidence type="ECO:0000256" key="2">
    <source>
        <dbReference type="ARBA" id="ARBA00022917"/>
    </source>
</evidence>
<dbReference type="OrthoDB" id="9809296at2"/>
<keyword evidence="3 4" id="KW-0456">Lyase</keyword>
<dbReference type="GO" id="GO:0016829">
    <property type="term" value="F:lyase activity"/>
    <property type="evidence" value="ECO:0007669"/>
    <property type="project" value="UniProtKB-KW"/>
</dbReference>
<dbReference type="GO" id="GO:0002161">
    <property type="term" value="F:aminoacyl-tRNA deacylase activity"/>
    <property type="evidence" value="ECO:0007669"/>
    <property type="project" value="InterPro"/>
</dbReference>
<evidence type="ECO:0000256" key="1">
    <source>
        <dbReference type="ARBA" id="ARBA00009798"/>
    </source>
</evidence>
<dbReference type="InterPro" id="IPR007214">
    <property type="entry name" value="YbaK/aa-tRNA-synth-assoc-dom"/>
</dbReference>
<dbReference type="PANTHER" id="PTHR30411:SF0">
    <property type="entry name" value="CYS-TRNA(PRO)_CYS-TRNA(CYS) DEACYLASE YBAK"/>
    <property type="match status" value="1"/>
</dbReference>
<organism evidence="6 7">
    <name type="scientific">Peptostreptococcus stomatis DSM 17678</name>
    <dbReference type="NCBI Taxonomy" id="596315"/>
    <lineage>
        <taxon>Bacteria</taxon>
        <taxon>Bacillati</taxon>
        <taxon>Bacillota</taxon>
        <taxon>Clostridia</taxon>
        <taxon>Peptostreptococcales</taxon>
        <taxon>Peptostreptococcaceae</taxon>
        <taxon>Peptostreptococcus</taxon>
    </lineage>
</organism>
<reference evidence="6 7" key="1">
    <citation type="submission" date="2010-08" db="EMBL/GenBank/DDBJ databases">
        <authorList>
            <person name="Harkins D.M."/>
            <person name="Madupu R."/>
            <person name="Durkin A.S."/>
            <person name="Torralba M."/>
            <person name="Methe B."/>
            <person name="Sutton G.G."/>
            <person name="Nelson K.E."/>
        </authorList>
    </citation>
    <scope>NUCLEOTIDE SEQUENCE [LARGE SCALE GENOMIC DNA]</scope>
    <source>
        <strain evidence="6 7">DSM 17678</strain>
    </source>
</reference>
<gene>
    <name evidence="6" type="primary">ybaK</name>
    <name evidence="6" type="ORF">HMPREF0634_0249</name>
</gene>
<dbReference type="Proteomes" id="UP000003244">
    <property type="component" value="Unassembled WGS sequence"/>
</dbReference>
<dbReference type="EC" id="4.2.-.-" evidence="4"/>
<dbReference type="PANTHER" id="PTHR30411">
    <property type="entry name" value="CYTOPLASMIC PROTEIN"/>
    <property type="match status" value="1"/>
</dbReference>
<dbReference type="CDD" id="cd00002">
    <property type="entry name" value="YbaK_deacylase"/>
    <property type="match status" value="1"/>
</dbReference>
<dbReference type="InterPro" id="IPR004369">
    <property type="entry name" value="Prolyl-tRNA_editing_YbaK/EbsC"/>
</dbReference>
<keyword evidence="2 4" id="KW-0648">Protein biosynthesis</keyword>
<sequence>MSKKTVKTNAMRILDTEKIDHKELSYPVSKDHVDGVSAAQALGKDPRTVYKTLVTQAGSRSYYVFVIPVAENLNLKKAARACGEKNIEMIHVKDINKVTGYIRGGCSPIGMKKSYPTYIDQSAQDIETITVSAGKVGYQVELSPKDLLDLIGGQYADLLAD</sequence>
<keyword evidence="7" id="KW-1185">Reference proteome</keyword>
<accession>E0E433</accession>
<name>E0E433_9FIRM</name>
<protein>
    <recommendedName>
        <fullName evidence="4">Cys-tRNA(Pro)/Cys-tRNA(Cys) deacylase</fullName>
        <ecNumber evidence="4">4.2.-.-</ecNumber>
    </recommendedName>
</protein>
<feature type="domain" description="YbaK/aminoacyl-tRNA synthetase-associated" evidence="5">
    <location>
        <begin position="37"/>
        <end position="150"/>
    </location>
</feature>
<dbReference type="PIRSF" id="PIRSF006181">
    <property type="entry name" value="EbsC_YbaK"/>
    <property type="match status" value="1"/>
</dbReference>